<organism evidence="1 2">
    <name type="scientific">Sinomonas halotolerans</name>
    <dbReference type="NCBI Taxonomy" id="1644133"/>
    <lineage>
        <taxon>Bacteria</taxon>
        <taxon>Bacillati</taxon>
        <taxon>Actinomycetota</taxon>
        <taxon>Actinomycetes</taxon>
        <taxon>Micrococcales</taxon>
        <taxon>Micrococcaceae</taxon>
        <taxon>Sinomonas</taxon>
    </lineage>
</organism>
<dbReference type="EMBL" id="JBDFRB010000005">
    <property type="protein sequence ID" value="MEN2744373.1"/>
    <property type="molecule type" value="Genomic_DNA"/>
</dbReference>
<protein>
    <submittedName>
        <fullName evidence="1">Uncharacterized protein</fullName>
    </submittedName>
</protein>
<comment type="caution">
    <text evidence="1">The sequence shown here is derived from an EMBL/GenBank/DDBJ whole genome shotgun (WGS) entry which is preliminary data.</text>
</comment>
<proteinExistence type="predicted"/>
<keyword evidence="2" id="KW-1185">Reference proteome</keyword>
<evidence type="ECO:0000313" key="2">
    <source>
        <dbReference type="Proteomes" id="UP001422074"/>
    </source>
</evidence>
<name>A0ABU9X2N3_9MICC</name>
<evidence type="ECO:0000313" key="1">
    <source>
        <dbReference type="EMBL" id="MEN2744373.1"/>
    </source>
</evidence>
<accession>A0ABU9X2N3</accession>
<gene>
    <name evidence="1" type="ORF">ABCQ75_07450</name>
</gene>
<sequence>MCATVTEIWDELLAVFPALPEALDAASGGLAQRYDDPGDRALLERVLDLGRDLRQT</sequence>
<reference evidence="1 2" key="1">
    <citation type="submission" date="2024-05" db="EMBL/GenBank/DDBJ databases">
        <title>Sinomonas sp. nov., isolated from a waste landfill.</title>
        <authorList>
            <person name="Zhao Y."/>
        </authorList>
    </citation>
    <scope>NUCLEOTIDE SEQUENCE [LARGE SCALE GENOMIC DNA]</scope>
    <source>
        <strain evidence="1 2">CCTCC AB2014300</strain>
    </source>
</reference>
<dbReference type="RefSeq" id="WP_345884353.1">
    <property type="nucleotide sequence ID" value="NZ_JBDFRB010000005.1"/>
</dbReference>
<dbReference type="Proteomes" id="UP001422074">
    <property type="component" value="Unassembled WGS sequence"/>
</dbReference>